<evidence type="ECO:0000313" key="3">
    <source>
        <dbReference type="Proteomes" id="UP000651977"/>
    </source>
</evidence>
<gene>
    <name evidence="2" type="ORF">GCM10007414_05780</name>
</gene>
<dbReference type="EMBL" id="BMDY01000003">
    <property type="protein sequence ID" value="GGA95798.1"/>
    <property type="molecule type" value="Genomic_DNA"/>
</dbReference>
<protein>
    <submittedName>
        <fullName evidence="2">Head protein</fullName>
    </submittedName>
</protein>
<name>A0ABQ1HX43_9ALTE</name>
<evidence type="ECO:0000313" key="2">
    <source>
        <dbReference type="EMBL" id="GGA95798.1"/>
    </source>
</evidence>
<keyword evidence="3" id="KW-1185">Reference proteome</keyword>
<evidence type="ECO:0000259" key="1">
    <source>
        <dbReference type="Pfam" id="PF10124"/>
    </source>
</evidence>
<feature type="domain" description="Bacteriophage Mu GpT" evidence="1">
    <location>
        <begin position="8"/>
        <end position="304"/>
    </location>
</feature>
<sequence length="306" mass="34062">MIISSATLNALRTTFNAQFNQALKNVAPSFQKIATIVPSSSKSNTYGWLGASSEFREWVGERVFNDLSEHAYTITNKTFENSVQVKRDDIEDDNLGVYTPMVQNLAQKGGMFPDKLVYQLLAAGFTTACYDGQNFFDAEHPVNDKHDGTGTDELVSNVIIDGTYTGEPWFLLDTSQVLKPLIFQERRKLALTTKFNPNDESVFNANTFKFGADLRCNAGFGFWQMAIGVKKALSLDTLWDAWEQMEAMKHDGGEPMELSPTLLVVGPSNRKLAMQLMNRETIDDGGTAVSNELKGMFEVLVAPRLK</sequence>
<dbReference type="Pfam" id="PF10124">
    <property type="entry name" value="Mu-like_gpT"/>
    <property type="match status" value="1"/>
</dbReference>
<organism evidence="2 3">
    <name type="scientific">Agarivorans gilvus</name>
    <dbReference type="NCBI Taxonomy" id="680279"/>
    <lineage>
        <taxon>Bacteria</taxon>
        <taxon>Pseudomonadati</taxon>
        <taxon>Pseudomonadota</taxon>
        <taxon>Gammaproteobacteria</taxon>
        <taxon>Alteromonadales</taxon>
        <taxon>Alteromonadaceae</taxon>
        <taxon>Agarivorans</taxon>
    </lineage>
</organism>
<proteinExistence type="predicted"/>
<accession>A0ABQ1HX43</accession>
<dbReference type="RefSeq" id="WP_055732904.1">
    <property type="nucleotide sequence ID" value="NZ_BMDY01000003.1"/>
</dbReference>
<reference evidence="3" key="1">
    <citation type="journal article" date="2019" name="Int. J. Syst. Evol. Microbiol.">
        <title>The Global Catalogue of Microorganisms (GCM) 10K type strain sequencing project: providing services to taxonomists for standard genome sequencing and annotation.</title>
        <authorList>
            <consortium name="The Broad Institute Genomics Platform"/>
            <consortium name="The Broad Institute Genome Sequencing Center for Infectious Disease"/>
            <person name="Wu L."/>
            <person name="Ma J."/>
        </authorList>
    </citation>
    <scope>NUCLEOTIDE SEQUENCE [LARGE SCALE GENOMIC DNA]</scope>
    <source>
        <strain evidence="3">CGMCC 1.10131</strain>
    </source>
</reference>
<dbReference type="Proteomes" id="UP000651977">
    <property type="component" value="Unassembled WGS sequence"/>
</dbReference>
<dbReference type="InterPro" id="IPR018774">
    <property type="entry name" value="Phage_Mu_GpT"/>
</dbReference>
<comment type="caution">
    <text evidence="2">The sequence shown here is derived from an EMBL/GenBank/DDBJ whole genome shotgun (WGS) entry which is preliminary data.</text>
</comment>